<dbReference type="AlphaFoldDB" id="A0ABD5UG77"/>
<proteinExistence type="predicted"/>
<name>A0ABD5UG77_9EURY</name>
<protein>
    <submittedName>
        <fullName evidence="1">Uncharacterized protein</fullName>
    </submittedName>
</protein>
<evidence type="ECO:0000313" key="2">
    <source>
        <dbReference type="Proteomes" id="UP001596333"/>
    </source>
</evidence>
<dbReference type="EMBL" id="JBHSXI010000002">
    <property type="protein sequence ID" value="MFC6888355.1"/>
    <property type="molecule type" value="Genomic_DNA"/>
</dbReference>
<accession>A0ABD5UG77</accession>
<evidence type="ECO:0000313" key="1">
    <source>
        <dbReference type="EMBL" id="MFC6888355.1"/>
    </source>
</evidence>
<dbReference type="Proteomes" id="UP001596333">
    <property type="component" value="Unassembled WGS sequence"/>
</dbReference>
<gene>
    <name evidence="1" type="ORF">ACFQEY_04750</name>
</gene>
<dbReference type="RefSeq" id="WP_379765246.1">
    <property type="nucleotide sequence ID" value="NZ_JBHSXI010000002.1"/>
</dbReference>
<keyword evidence="2" id="KW-1185">Reference proteome</keyword>
<organism evidence="1 2">
    <name type="scientific">Halorubrum trueperi</name>
    <dbReference type="NCBI Taxonomy" id="2004704"/>
    <lineage>
        <taxon>Archaea</taxon>
        <taxon>Methanobacteriati</taxon>
        <taxon>Methanobacteriota</taxon>
        <taxon>Stenosarchaea group</taxon>
        <taxon>Halobacteria</taxon>
        <taxon>Halobacteriales</taxon>
        <taxon>Haloferacaceae</taxon>
        <taxon>Halorubrum</taxon>
    </lineage>
</organism>
<sequence length="332" mass="38235">MTSNDDEDRLLKDGAISVEKIARGHRDAVNIDEVERILESEDPLQMESYNDLSPEERTAYLAKFSEYISEGDLSVPVALSSAEGVIRSGVQYIKENEDYWRFEPTIECIFEMDHDELEVAMEYFEKFHDSDYDIAQQQYMNSIHDAISDISSIRREQQKRVFDEIVTEGKDIPDEVPGEDYVIAEVASHYLELYREIAEFSELAFPQLLMLKRILDGEEEVDPAVLQSKNASSVRRELTDEDTNAVYFDLIVEKYNSDLRNALAHGDYLVDSQNSVVQITSANTEFSFEEIEDIVHRNISNFVFLSGAMQSLVEWRYITFKSDKVGRDLLPI</sequence>
<comment type="caution">
    <text evidence="1">The sequence shown here is derived from an EMBL/GenBank/DDBJ whole genome shotgun (WGS) entry which is preliminary data.</text>
</comment>
<reference evidence="1 2" key="1">
    <citation type="journal article" date="2019" name="Int. J. Syst. Evol. Microbiol.">
        <title>The Global Catalogue of Microorganisms (GCM) 10K type strain sequencing project: providing services to taxonomists for standard genome sequencing and annotation.</title>
        <authorList>
            <consortium name="The Broad Institute Genomics Platform"/>
            <consortium name="The Broad Institute Genome Sequencing Center for Infectious Disease"/>
            <person name="Wu L."/>
            <person name="Ma J."/>
        </authorList>
    </citation>
    <scope>NUCLEOTIDE SEQUENCE [LARGE SCALE GENOMIC DNA]</scope>
    <source>
        <strain evidence="1 2">Y73</strain>
    </source>
</reference>